<dbReference type="MEROPS" id="C19.004"/>
<evidence type="ECO:0000256" key="2">
    <source>
        <dbReference type="ARBA" id="ARBA00012759"/>
    </source>
</evidence>
<accession>G3B7X5</accession>
<gene>
    <name evidence="9" type="ORF">CANTEDRAFT_115137</name>
</gene>
<dbReference type="Proteomes" id="UP000000707">
    <property type="component" value="Unassembled WGS sequence"/>
</dbReference>
<dbReference type="CDD" id="cd02257">
    <property type="entry name" value="Peptidase_C19"/>
    <property type="match status" value="1"/>
</dbReference>
<dbReference type="EC" id="3.4.19.12" evidence="2"/>
<feature type="compositionally biased region" description="Low complexity" evidence="7">
    <location>
        <begin position="74"/>
        <end position="84"/>
    </location>
</feature>
<reference evidence="9 10" key="1">
    <citation type="journal article" date="2011" name="Proc. Natl. Acad. Sci. U.S.A.">
        <title>Comparative genomics of xylose-fermenting fungi for enhanced biofuel production.</title>
        <authorList>
            <person name="Wohlbach D.J."/>
            <person name="Kuo A."/>
            <person name="Sato T.K."/>
            <person name="Potts K.M."/>
            <person name="Salamov A.A."/>
            <person name="LaButti K.M."/>
            <person name="Sun H."/>
            <person name="Clum A."/>
            <person name="Pangilinan J.L."/>
            <person name="Lindquist E.A."/>
            <person name="Lucas S."/>
            <person name="Lapidus A."/>
            <person name="Jin M."/>
            <person name="Gunawan C."/>
            <person name="Balan V."/>
            <person name="Dale B.E."/>
            <person name="Jeffries T.W."/>
            <person name="Zinkel R."/>
            <person name="Barry K.W."/>
            <person name="Grigoriev I.V."/>
            <person name="Gasch A.P."/>
        </authorList>
    </citation>
    <scope>NUCLEOTIDE SEQUENCE [LARGE SCALE GENOMIC DNA]</scope>
    <source>
        <strain evidence="10">ATCC 10573 / BCRC 21748 / CBS 615 / JCM 9827 / NBRC 10315 / NRRL Y-1498 / VKM Y-70</strain>
    </source>
</reference>
<sequence length="314" mass="36087">MKLSGHRKFQHLKWGQQEDAEEFLGYLLDGLHEELVHSIREVNNEQISLLLETVADNETKLQIKNAIKIIKKLNNSSNGGNDNDNSNDDDDNEGWNEIGGGHKKVSSKRTVEIEPSPIKTIFGGQFRSVLQIPNKKDQSITLDPFQCIQLDIKADQINNIEDAFKQLNEPEQIPFKLNDNKEVLAKKQTFIDSLPDVLVIHLKRFSFENVNNGNIEKLRKKIEYTHKLSIPLELFSNWRKSVNRDYKLTGVVYHHGIIAEGGHYTCDVLRPMTVSDSSRWIRIDDTSINNIDEDDVLSNDDDTKNAYLLFYQKL</sequence>
<feature type="compositionally biased region" description="Acidic residues" evidence="7">
    <location>
        <begin position="85"/>
        <end position="94"/>
    </location>
</feature>
<proteinExistence type="predicted"/>
<keyword evidence="6" id="KW-0788">Thiol protease</keyword>
<dbReference type="GO" id="GO:0006508">
    <property type="term" value="P:proteolysis"/>
    <property type="evidence" value="ECO:0007669"/>
    <property type="project" value="UniProtKB-KW"/>
</dbReference>
<dbReference type="GO" id="GO:0005634">
    <property type="term" value="C:nucleus"/>
    <property type="evidence" value="ECO:0007669"/>
    <property type="project" value="TreeGrafter"/>
</dbReference>
<feature type="domain" description="USP" evidence="8">
    <location>
        <begin position="1"/>
        <end position="314"/>
    </location>
</feature>
<dbReference type="GO" id="GO:0005829">
    <property type="term" value="C:cytosol"/>
    <property type="evidence" value="ECO:0007669"/>
    <property type="project" value="TreeGrafter"/>
</dbReference>
<dbReference type="InterPro" id="IPR018200">
    <property type="entry name" value="USP_CS"/>
</dbReference>
<keyword evidence="5" id="KW-0378">Hydrolase</keyword>
<dbReference type="Pfam" id="PF00443">
    <property type="entry name" value="UCH"/>
    <property type="match status" value="1"/>
</dbReference>
<dbReference type="InterPro" id="IPR050164">
    <property type="entry name" value="Peptidase_C19"/>
</dbReference>
<dbReference type="GO" id="GO:0016579">
    <property type="term" value="P:protein deubiquitination"/>
    <property type="evidence" value="ECO:0007669"/>
    <property type="project" value="InterPro"/>
</dbReference>
<evidence type="ECO:0000256" key="3">
    <source>
        <dbReference type="ARBA" id="ARBA00022670"/>
    </source>
</evidence>
<protein>
    <recommendedName>
        <fullName evidence="2">ubiquitinyl hydrolase 1</fullName>
        <ecNumber evidence="2">3.4.19.12</ecNumber>
    </recommendedName>
</protein>
<dbReference type="HOGENOM" id="CLU_008279_7_0_1"/>
<dbReference type="PANTHER" id="PTHR24006">
    <property type="entry name" value="UBIQUITIN CARBOXYL-TERMINAL HYDROLASE"/>
    <property type="match status" value="1"/>
</dbReference>
<dbReference type="PANTHER" id="PTHR24006:SF687">
    <property type="entry name" value="UBIQUITIN CARBOXYL-TERMINAL HYDROLASE 10"/>
    <property type="match status" value="1"/>
</dbReference>
<keyword evidence="10" id="KW-1185">Reference proteome</keyword>
<evidence type="ECO:0000256" key="5">
    <source>
        <dbReference type="ARBA" id="ARBA00022801"/>
    </source>
</evidence>
<dbReference type="SUPFAM" id="SSF54001">
    <property type="entry name" value="Cysteine proteinases"/>
    <property type="match status" value="1"/>
</dbReference>
<keyword evidence="3" id="KW-0645">Protease</keyword>
<comment type="catalytic activity">
    <reaction evidence="1">
        <text>Thiol-dependent hydrolysis of ester, thioester, amide, peptide and isopeptide bonds formed by the C-terminal Gly of ubiquitin (a 76-residue protein attached to proteins as an intracellular targeting signal).</text>
        <dbReference type="EC" id="3.4.19.12"/>
    </reaction>
</comment>
<evidence type="ECO:0000256" key="7">
    <source>
        <dbReference type="SAM" id="MobiDB-lite"/>
    </source>
</evidence>
<dbReference type="PROSITE" id="PS50235">
    <property type="entry name" value="USP_3"/>
    <property type="match status" value="1"/>
</dbReference>
<feature type="region of interest" description="Disordered" evidence="7">
    <location>
        <begin position="74"/>
        <end position="110"/>
    </location>
</feature>
<dbReference type="InterPro" id="IPR001394">
    <property type="entry name" value="Peptidase_C19_UCH"/>
</dbReference>
<dbReference type="PROSITE" id="PS00973">
    <property type="entry name" value="USP_2"/>
    <property type="match status" value="1"/>
</dbReference>
<evidence type="ECO:0000313" key="10">
    <source>
        <dbReference type="Proteomes" id="UP000000707"/>
    </source>
</evidence>
<evidence type="ECO:0000256" key="4">
    <source>
        <dbReference type="ARBA" id="ARBA00022786"/>
    </source>
</evidence>
<dbReference type="AlphaFoldDB" id="G3B7X5"/>
<evidence type="ECO:0000259" key="8">
    <source>
        <dbReference type="PROSITE" id="PS50235"/>
    </source>
</evidence>
<keyword evidence="4" id="KW-0833">Ubl conjugation pathway</keyword>
<dbReference type="InterPro" id="IPR028889">
    <property type="entry name" value="USP"/>
</dbReference>
<evidence type="ECO:0000256" key="1">
    <source>
        <dbReference type="ARBA" id="ARBA00000707"/>
    </source>
</evidence>
<name>G3B7X5_CANTC</name>
<dbReference type="EMBL" id="GL996527">
    <property type="protein sequence ID" value="EGV62611.1"/>
    <property type="molecule type" value="Genomic_DNA"/>
</dbReference>
<evidence type="ECO:0000256" key="6">
    <source>
        <dbReference type="ARBA" id="ARBA00022807"/>
    </source>
</evidence>
<evidence type="ECO:0000313" key="9">
    <source>
        <dbReference type="EMBL" id="EGV62611.1"/>
    </source>
</evidence>
<dbReference type="Gene3D" id="3.90.70.10">
    <property type="entry name" value="Cysteine proteinases"/>
    <property type="match status" value="1"/>
</dbReference>
<dbReference type="GO" id="GO:0004843">
    <property type="term" value="F:cysteine-type deubiquitinase activity"/>
    <property type="evidence" value="ECO:0007669"/>
    <property type="project" value="UniProtKB-EC"/>
</dbReference>
<organism evidence="10">
    <name type="scientific">Candida tenuis (strain ATCC 10573 / BCRC 21748 / CBS 615 / JCM 9827 / NBRC 10315 / NRRL Y-1498 / VKM Y-70)</name>
    <name type="common">Yeast</name>
    <name type="synonym">Yamadazyma tenuis</name>
    <dbReference type="NCBI Taxonomy" id="590646"/>
    <lineage>
        <taxon>Eukaryota</taxon>
        <taxon>Fungi</taxon>
        <taxon>Dikarya</taxon>
        <taxon>Ascomycota</taxon>
        <taxon>Saccharomycotina</taxon>
        <taxon>Pichiomycetes</taxon>
        <taxon>Debaryomycetaceae</taxon>
        <taxon>Yamadazyma</taxon>
    </lineage>
</organism>
<dbReference type="OrthoDB" id="429671at2759"/>
<dbReference type="InterPro" id="IPR038765">
    <property type="entry name" value="Papain-like_cys_pep_sf"/>
</dbReference>